<keyword evidence="5" id="KW-0408">Iron</keyword>
<comment type="caution">
    <text evidence="6">The sequence shown here is derived from an EMBL/GenBank/DDBJ whole genome shotgun (WGS) entry which is preliminary data.</text>
</comment>
<sequence length="121" mass="13885">MLFRLGSKQVLVVTSTDAAEEILKTQDWIFASRPKSSFPGRLVYDFKDIAFSPYSQYWRQVRSVCELQLLSNKRVLSFRSVREEQIVLMLENIRESCASSLIIRITEVLATLADNVHSIEG</sequence>
<dbReference type="EMBL" id="JBJUIK010000011">
    <property type="protein sequence ID" value="KAL3512753.1"/>
    <property type="molecule type" value="Genomic_DNA"/>
</dbReference>
<accession>A0ABD2Z0U7</accession>
<dbReference type="Gene3D" id="1.10.630.10">
    <property type="entry name" value="Cytochrome P450"/>
    <property type="match status" value="1"/>
</dbReference>
<protein>
    <recommendedName>
        <fullName evidence="8">Cytochrome P450</fullName>
    </recommendedName>
</protein>
<dbReference type="Proteomes" id="UP001630127">
    <property type="component" value="Unassembled WGS sequence"/>
</dbReference>
<evidence type="ECO:0000256" key="2">
    <source>
        <dbReference type="ARBA" id="ARBA00010617"/>
    </source>
</evidence>
<evidence type="ECO:0000256" key="4">
    <source>
        <dbReference type="ARBA" id="ARBA00022723"/>
    </source>
</evidence>
<evidence type="ECO:0000256" key="3">
    <source>
        <dbReference type="ARBA" id="ARBA00022617"/>
    </source>
</evidence>
<organism evidence="6 7">
    <name type="scientific">Cinchona calisaya</name>
    <dbReference type="NCBI Taxonomy" id="153742"/>
    <lineage>
        <taxon>Eukaryota</taxon>
        <taxon>Viridiplantae</taxon>
        <taxon>Streptophyta</taxon>
        <taxon>Embryophyta</taxon>
        <taxon>Tracheophyta</taxon>
        <taxon>Spermatophyta</taxon>
        <taxon>Magnoliopsida</taxon>
        <taxon>eudicotyledons</taxon>
        <taxon>Gunneridae</taxon>
        <taxon>Pentapetalae</taxon>
        <taxon>asterids</taxon>
        <taxon>lamiids</taxon>
        <taxon>Gentianales</taxon>
        <taxon>Rubiaceae</taxon>
        <taxon>Cinchonoideae</taxon>
        <taxon>Cinchoneae</taxon>
        <taxon>Cinchona</taxon>
    </lineage>
</organism>
<dbReference type="PANTHER" id="PTHR47955:SF15">
    <property type="entry name" value="CYTOCHROME P450 71A2-LIKE"/>
    <property type="match status" value="1"/>
</dbReference>
<proteinExistence type="inferred from homology"/>
<dbReference type="PANTHER" id="PTHR47955">
    <property type="entry name" value="CYTOCHROME P450 FAMILY 71 PROTEIN"/>
    <property type="match status" value="1"/>
</dbReference>
<dbReference type="InterPro" id="IPR001128">
    <property type="entry name" value="Cyt_P450"/>
</dbReference>
<comment type="cofactor">
    <cofactor evidence="1">
        <name>heme</name>
        <dbReference type="ChEBI" id="CHEBI:30413"/>
    </cofactor>
</comment>
<evidence type="ECO:0008006" key="8">
    <source>
        <dbReference type="Google" id="ProtNLM"/>
    </source>
</evidence>
<dbReference type="Pfam" id="PF00067">
    <property type="entry name" value="p450"/>
    <property type="match status" value="1"/>
</dbReference>
<dbReference type="SUPFAM" id="SSF48264">
    <property type="entry name" value="Cytochrome P450"/>
    <property type="match status" value="1"/>
</dbReference>
<evidence type="ECO:0000313" key="7">
    <source>
        <dbReference type="Proteomes" id="UP001630127"/>
    </source>
</evidence>
<evidence type="ECO:0000256" key="5">
    <source>
        <dbReference type="ARBA" id="ARBA00023004"/>
    </source>
</evidence>
<keyword evidence="7" id="KW-1185">Reference proteome</keyword>
<dbReference type="AlphaFoldDB" id="A0ABD2Z0U7"/>
<reference evidence="6 7" key="1">
    <citation type="submission" date="2024-11" db="EMBL/GenBank/DDBJ databases">
        <title>A near-complete genome assembly of Cinchona calisaya.</title>
        <authorList>
            <person name="Lian D.C."/>
            <person name="Zhao X.W."/>
            <person name="Wei L."/>
        </authorList>
    </citation>
    <scope>NUCLEOTIDE SEQUENCE [LARGE SCALE GENOMIC DNA]</scope>
    <source>
        <tissue evidence="6">Nenye</tissue>
    </source>
</reference>
<comment type="similarity">
    <text evidence="2">Belongs to the cytochrome P450 family.</text>
</comment>
<dbReference type="InterPro" id="IPR036396">
    <property type="entry name" value="Cyt_P450_sf"/>
</dbReference>
<evidence type="ECO:0000256" key="1">
    <source>
        <dbReference type="ARBA" id="ARBA00001971"/>
    </source>
</evidence>
<dbReference type="GO" id="GO:0046872">
    <property type="term" value="F:metal ion binding"/>
    <property type="evidence" value="ECO:0007669"/>
    <property type="project" value="UniProtKB-KW"/>
</dbReference>
<evidence type="ECO:0000313" key="6">
    <source>
        <dbReference type="EMBL" id="KAL3512753.1"/>
    </source>
</evidence>
<keyword evidence="4" id="KW-0479">Metal-binding</keyword>
<name>A0ABD2Z0U7_9GENT</name>
<gene>
    <name evidence="6" type="ORF">ACH5RR_025470</name>
</gene>
<keyword evidence="3" id="KW-0349">Heme</keyword>